<dbReference type="Pfam" id="PF20617">
    <property type="entry name" value="DUF6803"/>
    <property type="match status" value="1"/>
</dbReference>
<organism evidence="2 3">
    <name type="scientific">Arsenicicoccus bolidensis</name>
    <dbReference type="NCBI Taxonomy" id="229480"/>
    <lineage>
        <taxon>Bacteria</taxon>
        <taxon>Bacillati</taxon>
        <taxon>Actinomycetota</taxon>
        <taxon>Actinomycetes</taxon>
        <taxon>Micrococcales</taxon>
        <taxon>Intrasporangiaceae</taxon>
        <taxon>Arsenicicoccus</taxon>
    </lineage>
</organism>
<proteinExistence type="predicted"/>
<evidence type="ECO:0000313" key="3">
    <source>
        <dbReference type="Proteomes" id="UP001521931"/>
    </source>
</evidence>
<feature type="transmembrane region" description="Helical" evidence="1">
    <location>
        <begin position="103"/>
        <end position="121"/>
    </location>
</feature>
<dbReference type="EMBL" id="JAKRCV010000002">
    <property type="protein sequence ID" value="MCG7320530.1"/>
    <property type="molecule type" value="Genomic_DNA"/>
</dbReference>
<feature type="transmembrane region" description="Helical" evidence="1">
    <location>
        <begin position="141"/>
        <end position="164"/>
    </location>
</feature>
<dbReference type="Proteomes" id="UP001521931">
    <property type="component" value="Unassembled WGS sequence"/>
</dbReference>
<reference evidence="2 3" key="1">
    <citation type="submission" date="2022-02" db="EMBL/GenBank/DDBJ databases">
        <title>Uncovering new skin microbiome diversity through culturing and metagenomics.</title>
        <authorList>
            <person name="Conlan S."/>
            <person name="Deming C."/>
            <person name="Nisc Comparative Sequencing Program N."/>
            <person name="Segre J.A."/>
        </authorList>
    </citation>
    <scope>NUCLEOTIDE SEQUENCE [LARGE SCALE GENOMIC DNA]</scope>
    <source>
        <strain evidence="2 3">ACRQZ</strain>
    </source>
</reference>
<dbReference type="RefSeq" id="WP_037212943.1">
    <property type="nucleotide sequence ID" value="NZ_DAMCVA010000078.1"/>
</dbReference>
<gene>
    <name evidence="2" type="ORF">MHL29_01280</name>
</gene>
<comment type="caution">
    <text evidence="2">The sequence shown here is derived from an EMBL/GenBank/DDBJ whole genome shotgun (WGS) entry which is preliminary data.</text>
</comment>
<evidence type="ECO:0000313" key="2">
    <source>
        <dbReference type="EMBL" id="MCG7320530.1"/>
    </source>
</evidence>
<protein>
    <recommendedName>
        <fullName evidence="4">Permease</fullName>
    </recommendedName>
</protein>
<accession>A0ABS9PY41</accession>
<keyword evidence="1" id="KW-1133">Transmembrane helix</keyword>
<evidence type="ECO:0000256" key="1">
    <source>
        <dbReference type="SAM" id="Phobius"/>
    </source>
</evidence>
<name>A0ABS9PY41_9MICO</name>
<feature type="transmembrane region" description="Helical" evidence="1">
    <location>
        <begin position="67"/>
        <end position="91"/>
    </location>
</feature>
<evidence type="ECO:0008006" key="4">
    <source>
        <dbReference type="Google" id="ProtNLM"/>
    </source>
</evidence>
<keyword evidence="1" id="KW-0472">Membrane</keyword>
<sequence length="222" mass="23226">MSTLTAATPATTDHAPRRGAATTLAVLTALAVVGGLVAPDRTQGSGMDGMSMTHYMGLLAVQQPWNLLLFMAIPVILAETLAITELVILFARPAPSWVHGLSRWAGLLAGPVMVAILVHLLRHAVIPLTLDGGWRGPADVIAVLAYLLGAVPMVGISLVAAGLIARDERHARKLHVVFVAVFLVVAHVAMIAGMLDPAVMGWTQGGGQHEMPGGTMMPGMHH</sequence>
<dbReference type="InterPro" id="IPR046547">
    <property type="entry name" value="DUF6803"/>
</dbReference>
<feature type="transmembrane region" description="Helical" evidence="1">
    <location>
        <begin position="176"/>
        <end position="195"/>
    </location>
</feature>
<keyword evidence="3" id="KW-1185">Reference proteome</keyword>
<feature type="transmembrane region" description="Helical" evidence="1">
    <location>
        <begin position="20"/>
        <end position="38"/>
    </location>
</feature>
<keyword evidence="1" id="KW-0812">Transmembrane</keyword>